<reference evidence="1" key="1">
    <citation type="submission" date="2022-08" db="EMBL/GenBank/DDBJ databases">
        <authorList>
            <person name="Tistechok S."/>
            <person name="Samborskyy M."/>
            <person name="Roman I."/>
        </authorList>
    </citation>
    <scope>NUCLEOTIDE SEQUENCE</scope>
    <source>
        <strain evidence="1">DSM 103496</strain>
    </source>
</reference>
<dbReference type="Proteomes" id="UP001141259">
    <property type="component" value="Unassembled WGS sequence"/>
</dbReference>
<dbReference type="EMBL" id="JANYMP010000036">
    <property type="protein sequence ID" value="MCS7483686.1"/>
    <property type="molecule type" value="Genomic_DNA"/>
</dbReference>
<organism evidence="1 2">
    <name type="scientific">Umezawaea endophytica</name>
    <dbReference type="NCBI Taxonomy" id="1654476"/>
    <lineage>
        <taxon>Bacteria</taxon>
        <taxon>Bacillati</taxon>
        <taxon>Actinomycetota</taxon>
        <taxon>Actinomycetes</taxon>
        <taxon>Pseudonocardiales</taxon>
        <taxon>Pseudonocardiaceae</taxon>
        <taxon>Umezawaea</taxon>
    </lineage>
</organism>
<name>A0A9X2VW28_9PSEU</name>
<sequence>MSGTVSGTSDNLFHSRTSNLEPVRQACSAAHCRATCSQWDPSLPITTDGC</sequence>
<dbReference type="RefSeq" id="WP_259629139.1">
    <property type="nucleotide sequence ID" value="NZ_JANYMP010000036.1"/>
</dbReference>
<accession>A0A9X2VW28</accession>
<comment type="caution">
    <text evidence="1">The sequence shown here is derived from an EMBL/GenBank/DDBJ whole genome shotgun (WGS) entry which is preliminary data.</text>
</comment>
<proteinExistence type="predicted"/>
<keyword evidence="2" id="KW-1185">Reference proteome</keyword>
<evidence type="ECO:0000313" key="2">
    <source>
        <dbReference type="Proteomes" id="UP001141259"/>
    </source>
</evidence>
<dbReference type="AlphaFoldDB" id="A0A9X2VW28"/>
<protein>
    <submittedName>
        <fullName evidence="1">Uncharacterized protein</fullName>
    </submittedName>
</protein>
<gene>
    <name evidence="1" type="ORF">NZH93_43180</name>
</gene>
<evidence type="ECO:0000313" key="1">
    <source>
        <dbReference type="EMBL" id="MCS7483686.1"/>
    </source>
</evidence>